<keyword evidence="3" id="KW-1185">Reference proteome</keyword>
<organism evidence="2 3">
    <name type="scientific">Advenella alkanexedens</name>
    <dbReference type="NCBI Taxonomy" id="1481665"/>
    <lineage>
        <taxon>Bacteria</taxon>
        <taxon>Pseudomonadati</taxon>
        <taxon>Pseudomonadota</taxon>
        <taxon>Betaproteobacteria</taxon>
        <taxon>Burkholderiales</taxon>
        <taxon>Alcaligenaceae</taxon>
    </lineage>
</organism>
<keyword evidence="1" id="KW-0812">Transmembrane</keyword>
<keyword evidence="1" id="KW-1133">Transmembrane helix</keyword>
<feature type="transmembrane region" description="Helical" evidence="1">
    <location>
        <begin position="31"/>
        <end position="52"/>
    </location>
</feature>
<dbReference type="EMBL" id="JAHSPR010000001">
    <property type="protein sequence ID" value="MBV4395758.1"/>
    <property type="molecule type" value="Genomic_DNA"/>
</dbReference>
<evidence type="ECO:0000256" key="1">
    <source>
        <dbReference type="SAM" id="Phobius"/>
    </source>
</evidence>
<evidence type="ECO:0000313" key="2">
    <source>
        <dbReference type="EMBL" id="MBV4395758.1"/>
    </source>
</evidence>
<protein>
    <recommendedName>
        <fullName evidence="4">Cyd operon protein YbgT</fullName>
    </recommendedName>
</protein>
<proteinExistence type="predicted"/>
<evidence type="ECO:0000313" key="3">
    <source>
        <dbReference type="Proteomes" id="UP000722165"/>
    </source>
</evidence>
<accession>A0ABS6NJG3</accession>
<keyword evidence="1" id="KW-0472">Membrane</keyword>
<name>A0ABS6NJG3_9BURK</name>
<dbReference type="Proteomes" id="UP000722165">
    <property type="component" value="Unassembled WGS sequence"/>
</dbReference>
<reference evidence="2 3" key="1">
    <citation type="submission" date="2021-06" db="EMBL/GenBank/DDBJ databases">
        <authorList>
            <person name="Lu T."/>
            <person name="Wang Q."/>
            <person name="Han X."/>
        </authorList>
    </citation>
    <scope>NUCLEOTIDE SEQUENCE [LARGE SCALE GENOMIC DNA]</scope>
    <source>
        <strain evidence="2 3">LAM0050</strain>
    </source>
</reference>
<gene>
    <name evidence="2" type="ORF">KU392_00630</name>
</gene>
<feature type="transmembrane region" description="Helical" evidence="1">
    <location>
        <begin position="7"/>
        <end position="25"/>
    </location>
</feature>
<comment type="caution">
    <text evidence="2">The sequence shown here is derived from an EMBL/GenBank/DDBJ whole genome shotgun (WGS) entry which is preliminary data.</text>
</comment>
<dbReference type="RefSeq" id="WP_217734292.1">
    <property type="nucleotide sequence ID" value="NZ_JAHSPR010000001.1"/>
</dbReference>
<sequence length="72" mass="8069">MSLLSRIIILMILSVIAILAAVILGDYGPWYFSWLIGTGFMILVAAMGGVLYEDQEERLLEQEKNAQGHKTR</sequence>
<evidence type="ECO:0008006" key="4">
    <source>
        <dbReference type="Google" id="ProtNLM"/>
    </source>
</evidence>